<dbReference type="OrthoDB" id="9780825at2"/>
<organism evidence="1 2">
    <name type="scientific">Ornatilinea apprima</name>
    <dbReference type="NCBI Taxonomy" id="1134406"/>
    <lineage>
        <taxon>Bacteria</taxon>
        <taxon>Bacillati</taxon>
        <taxon>Chloroflexota</taxon>
        <taxon>Anaerolineae</taxon>
        <taxon>Anaerolineales</taxon>
        <taxon>Anaerolineaceae</taxon>
        <taxon>Ornatilinea</taxon>
    </lineage>
</organism>
<protein>
    <recommendedName>
        <fullName evidence="3">Deoxyhypusine synthase</fullName>
    </recommendedName>
</protein>
<dbReference type="PATRIC" id="fig|1134406.4.peg.1619"/>
<evidence type="ECO:0000313" key="1">
    <source>
        <dbReference type="EMBL" id="KPL78737.1"/>
    </source>
</evidence>
<dbReference type="STRING" id="1134406.ADN00_05715"/>
<accession>A0A0P6X6Q5</accession>
<proteinExistence type="predicted"/>
<dbReference type="AlphaFoldDB" id="A0A0P6X6Q5"/>
<keyword evidence="2" id="KW-1185">Reference proteome</keyword>
<gene>
    <name evidence="1" type="ORF">ADN00_05715</name>
</gene>
<reference evidence="1 2" key="1">
    <citation type="submission" date="2015-07" db="EMBL/GenBank/DDBJ databases">
        <title>Genome sequence of Ornatilinea apprima DSM 23815.</title>
        <authorList>
            <person name="Hemp J."/>
            <person name="Ward L.M."/>
            <person name="Pace L.A."/>
            <person name="Fischer W.W."/>
        </authorList>
    </citation>
    <scope>NUCLEOTIDE SEQUENCE [LARGE SCALE GENOMIC DNA]</scope>
    <source>
        <strain evidence="1 2">P3M-1</strain>
    </source>
</reference>
<evidence type="ECO:0000313" key="2">
    <source>
        <dbReference type="Proteomes" id="UP000050417"/>
    </source>
</evidence>
<sequence>MPFPQFDRSRLKLKPLSERIHDLTLDVMMQPTDPAPSFENPDLPTIADRILRAREAGSAIIVMMGAHVLRKGNALLLIDMMKRGLISHIALNGAGVIHDFEFALIGATTESVPRYISEGQFGLWTETGYINDAMVAGQRDQLGLGEAAGRMIEEGNFPYKEYSILAAAYKLQVPITVHVGIGQDIIHEHPNLNGAALGDTSYRDFLIFAESVRRLEGGVLLNIGTSVMGPEVYLKALSMARNVAKQEGKSVCHFTTAVFDLIDLGPNYHNEAPKTNAAYYFRPYKTILVRTVQDGGESFYIQGDHRVTVPSLYHQLISKLEEK</sequence>
<dbReference type="Proteomes" id="UP000050417">
    <property type="component" value="Unassembled WGS sequence"/>
</dbReference>
<name>A0A0P6X6Q5_9CHLR</name>
<dbReference type="EMBL" id="LGCL01000016">
    <property type="protein sequence ID" value="KPL78737.1"/>
    <property type="molecule type" value="Genomic_DNA"/>
</dbReference>
<dbReference type="RefSeq" id="WP_075062007.1">
    <property type="nucleotide sequence ID" value="NZ_LGCL01000016.1"/>
</dbReference>
<evidence type="ECO:0008006" key="3">
    <source>
        <dbReference type="Google" id="ProtNLM"/>
    </source>
</evidence>
<dbReference type="Gene3D" id="3.40.50.10690">
    <property type="entry name" value="putative lor/sdh protein like domains"/>
    <property type="match status" value="1"/>
</dbReference>
<comment type="caution">
    <text evidence="1">The sequence shown here is derived from an EMBL/GenBank/DDBJ whole genome shotgun (WGS) entry which is preliminary data.</text>
</comment>